<keyword evidence="1" id="KW-0472">Membrane</keyword>
<sequence length="347" mass="39095">MASTVQAALHDPIQTHGRIEWLDGWRTIALLFVVVEHWNLLYHPEQSLYGKAGVFIFFAISGYIVTRLLIREKSRRGEVDFAAFYIRRAARILPPLLIYLAACLLVLGWDQALAAELARSAMFTCNIKLGPSDCSWIVGHTWSLAFEEQFYLLLPFAFASFAARRTLVLLLPALALVLLPVFLPLHWIGVSGWVQIYMLLGGGALLAWHEERLMPLLKRIPWYAALMSLVLGIALSRIPGGLVQKLTLPVAPVGILIGVFALPNVSDRARRFLGWRPMATLGLYSYTLYLWQQLVFMEGMFTQWWSQALAFFGALAFSAFSFRFIETPFRDLGRRLSPPRAAAQPAT</sequence>
<keyword evidence="1" id="KW-0812">Transmembrane</keyword>
<evidence type="ECO:0000256" key="1">
    <source>
        <dbReference type="SAM" id="Phobius"/>
    </source>
</evidence>
<comment type="caution">
    <text evidence="3">The sequence shown here is derived from an EMBL/GenBank/DDBJ whole genome shotgun (WGS) entry which is preliminary data.</text>
</comment>
<feature type="transmembrane region" description="Helical" evidence="1">
    <location>
        <begin position="166"/>
        <end position="184"/>
    </location>
</feature>
<dbReference type="OrthoDB" id="9796461at2"/>
<dbReference type="AlphaFoldDB" id="A0A844ZXY1"/>
<keyword evidence="1" id="KW-1133">Transmembrane helix</keyword>
<keyword evidence="3" id="KW-0012">Acyltransferase</keyword>
<feature type="transmembrane region" description="Helical" evidence="1">
    <location>
        <begin position="48"/>
        <end position="70"/>
    </location>
</feature>
<dbReference type="Pfam" id="PF01757">
    <property type="entry name" value="Acyl_transf_3"/>
    <property type="match status" value="1"/>
</dbReference>
<accession>A0A844ZXY1</accession>
<name>A0A844ZXY1_9SPHN</name>
<feature type="transmembrane region" description="Helical" evidence="1">
    <location>
        <begin position="190"/>
        <end position="208"/>
    </location>
</feature>
<keyword evidence="3" id="KW-0808">Transferase</keyword>
<dbReference type="InterPro" id="IPR050879">
    <property type="entry name" value="Acyltransferase_3"/>
</dbReference>
<feature type="transmembrane region" description="Helical" evidence="1">
    <location>
        <begin position="304"/>
        <end position="325"/>
    </location>
</feature>
<reference evidence="3 4" key="1">
    <citation type="submission" date="2019-12" db="EMBL/GenBank/DDBJ databases">
        <title>Genomic-based taxomic classification of the family Erythrobacteraceae.</title>
        <authorList>
            <person name="Xu L."/>
        </authorList>
    </citation>
    <scope>NUCLEOTIDE SEQUENCE [LARGE SCALE GENOMIC DNA]</scope>
    <source>
        <strain evidence="3 4">RC4-10-4</strain>
    </source>
</reference>
<feature type="transmembrane region" description="Helical" evidence="1">
    <location>
        <begin position="220"/>
        <end position="240"/>
    </location>
</feature>
<evidence type="ECO:0000313" key="3">
    <source>
        <dbReference type="EMBL" id="MXO92102.1"/>
    </source>
</evidence>
<feature type="transmembrane region" description="Helical" evidence="1">
    <location>
        <begin position="91"/>
        <end position="109"/>
    </location>
</feature>
<dbReference type="GO" id="GO:0016747">
    <property type="term" value="F:acyltransferase activity, transferring groups other than amino-acyl groups"/>
    <property type="evidence" value="ECO:0007669"/>
    <property type="project" value="InterPro"/>
</dbReference>
<gene>
    <name evidence="3" type="ORF">GRI62_00590</name>
</gene>
<dbReference type="PANTHER" id="PTHR23028:SF53">
    <property type="entry name" value="ACYL_TRANSF_3 DOMAIN-CONTAINING PROTEIN"/>
    <property type="match status" value="1"/>
</dbReference>
<dbReference type="PANTHER" id="PTHR23028">
    <property type="entry name" value="ACETYLTRANSFERASE"/>
    <property type="match status" value="1"/>
</dbReference>
<feature type="domain" description="Acyltransferase 3" evidence="2">
    <location>
        <begin position="20"/>
        <end position="318"/>
    </location>
</feature>
<dbReference type="RefSeq" id="WP_160731767.1">
    <property type="nucleotide sequence ID" value="NZ_BMJK01000001.1"/>
</dbReference>
<dbReference type="GO" id="GO:0016020">
    <property type="term" value="C:membrane"/>
    <property type="evidence" value="ECO:0007669"/>
    <property type="project" value="TreeGrafter"/>
</dbReference>
<evidence type="ECO:0000313" key="4">
    <source>
        <dbReference type="Proteomes" id="UP000460626"/>
    </source>
</evidence>
<organism evidence="3 4">
    <name type="scientific">Aurantiacibacter arachoides</name>
    <dbReference type="NCBI Taxonomy" id="1850444"/>
    <lineage>
        <taxon>Bacteria</taxon>
        <taxon>Pseudomonadati</taxon>
        <taxon>Pseudomonadota</taxon>
        <taxon>Alphaproteobacteria</taxon>
        <taxon>Sphingomonadales</taxon>
        <taxon>Erythrobacteraceae</taxon>
        <taxon>Aurantiacibacter</taxon>
    </lineage>
</organism>
<dbReference type="Proteomes" id="UP000460626">
    <property type="component" value="Unassembled WGS sequence"/>
</dbReference>
<feature type="transmembrane region" description="Helical" evidence="1">
    <location>
        <begin position="136"/>
        <end position="154"/>
    </location>
</feature>
<dbReference type="InterPro" id="IPR002656">
    <property type="entry name" value="Acyl_transf_3_dom"/>
</dbReference>
<proteinExistence type="predicted"/>
<evidence type="ECO:0000259" key="2">
    <source>
        <dbReference type="Pfam" id="PF01757"/>
    </source>
</evidence>
<dbReference type="GO" id="GO:0009103">
    <property type="term" value="P:lipopolysaccharide biosynthetic process"/>
    <property type="evidence" value="ECO:0007669"/>
    <property type="project" value="TreeGrafter"/>
</dbReference>
<protein>
    <submittedName>
        <fullName evidence="3">Acyltransferase family protein</fullName>
    </submittedName>
</protein>
<feature type="transmembrane region" description="Helical" evidence="1">
    <location>
        <begin position="246"/>
        <end position="265"/>
    </location>
</feature>
<dbReference type="EMBL" id="WTYH01000001">
    <property type="protein sequence ID" value="MXO92102.1"/>
    <property type="molecule type" value="Genomic_DNA"/>
</dbReference>
<feature type="transmembrane region" description="Helical" evidence="1">
    <location>
        <begin position="272"/>
        <end position="292"/>
    </location>
</feature>
<keyword evidence="4" id="KW-1185">Reference proteome</keyword>